<keyword evidence="1" id="KW-1185">Reference proteome</keyword>
<dbReference type="GO" id="GO:0005634">
    <property type="term" value="C:nucleus"/>
    <property type="evidence" value="ECO:0007669"/>
    <property type="project" value="TreeGrafter"/>
</dbReference>
<dbReference type="PANTHER" id="PTHR35537">
    <property type="entry name" value="DNA DAMAGE-INDUCIBLE APOPTOSIS SUPPRESSOR PROTEIN DDIAS"/>
    <property type="match status" value="1"/>
</dbReference>
<protein>
    <submittedName>
        <fullName evidence="2">DNA damage-induced apoptosis suppressor protein</fullName>
    </submittedName>
</protein>
<dbReference type="KEGG" id="csyr:103265390"/>
<accession>A0A3Q0E2K4</accession>
<evidence type="ECO:0000313" key="2">
    <source>
        <dbReference type="RefSeq" id="XP_021570524.1"/>
    </source>
</evidence>
<dbReference type="AlphaFoldDB" id="A0A3Q0E2K4"/>
<dbReference type="GeneID" id="103265390"/>
<evidence type="ECO:0000313" key="1">
    <source>
        <dbReference type="Proteomes" id="UP000189704"/>
    </source>
</evidence>
<proteinExistence type="predicted"/>
<sequence>MQERSQGSQQFFPEGVWCGSPGAGWCDVLPVTEAAAAVAGGGAAAAAALFVMRCFRPLRCPSGGNGRALYEEQVVMLGSPAPRGEIFSFQSRYIQDPNKIPETLDNDVTQNLLTKAVETCFVGQSFIFGVTNFEIQHGQGSNFSDFLQQCPNHKREVKALVACQILLPNPGVAGFTVIDYFNQLLQKTSTFRKLHYGSQVPNSHLLALDHSNSDLSSLCSSDSSFYFFESCSRDNFSRFWQPSLELTSSVSQVTDNDDLKTSEQSKAFGNLHQNKKYLSIGETTGSSNYHDSIQGSWNLVSCMDKKSTAEKLGEEIGLPANQLSAVHSSHHEIGVTDSELFPLKIEQLLELSNTKSIHSAVEIKSRSQHELPCSRHCVVDTPTGLQERVACCPLSSLRDEKIAGSSQEGDPMIWDDLPFSESLNKFLAVIDSEIAVTQTDASNGKHHIVNNSDNLHEDHSRLSVTPQRTTRALHISSVAVRSSHATLKANSSQHNFLFNCKANPSPSVRKRLQPDNTADTVSSSRRDILEHFPPNASLSTLFSLSKGLETAVTLKTIRTPPHKERDHTCFNIKYFNGCGEKSLSEMNERLTTLCCRKYNDVSHLCKLEDKQNYRWPKSQDNSFTICRKLTYPLETLCSSPNRDTNTVKEISYGHINSSLAQSCSDAHEGSYDASVDLFGDVAKEMDITTEITQWLMSLAESHPSGSDFSLRSLSENSSQPSEKLSLQSISASACPRTCSPPSHFQSDLEYNFENSQDFVPCSQSTPIAGFHQTRIHSINGAFKRLPAFCSDLDANYKKASISPENDKQQATPSCPKNIKTANWKSTSPVISGITQTKVFNHYPFAECHETDSDEWVPPTTQKAVLSNMLGLQLTSLRRCLAAHNSPDQQELPRKKLKHIKQRTYKCFIKKKQKIVTKHKTLKYNCKNSGWVSNCPAAQVLAAPLLNPVLELESCSEVKCCLPFSANSPPSVSETKSAWSPELFS</sequence>
<dbReference type="GO" id="GO:1902230">
    <property type="term" value="P:negative regulation of intrinsic apoptotic signaling pathway in response to DNA damage"/>
    <property type="evidence" value="ECO:0007669"/>
    <property type="project" value="InterPro"/>
</dbReference>
<dbReference type="CTD" id="220042"/>
<organism evidence="1 2">
    <name type="scientific">Carlito syrichta</name>
    <name type="common">Philippine tarsier</name>
    <name type="synonym">Tarsius syrichta</name>
    <dbReference type="NCBI Taxonomy" id="1868482"/>
    <lineage>
        <taxon>Eukaryota</taxon>
        <taxon>Metazoa</taxon>
        <taxon>Chordata</taxon>
        <taxon>Craniata</taxon>
        <taxon>Vertebrata</taxon>
        <taxon>Euteleostomi</taxon>
        <taxon>Mammalia</taxon>
        <taxon>Eutheria</taxon>
        <taxon>Euarchontoglires</taxon>
        <taxon>Primates</taxon>
        <taxon>Haplorrhini</taxon>
        <taxon>Tarsiiformes</taxon>
        <taxon>Tarsiidae</taxon>
        <taxon>Carlito</taxon>
    </lineage>
</organism>
<gene>
    <name evidence="2" type="primary">DDIAS</name>
</gene>
<reference evidence="2" key="1">
    <citation type="submission" date="2025-08" db="UniProtKB">
        <authorList>
            <consortium name="RefSeq"/>
        </authorList>
    </citation>
    <scope>IDENTIFICATION</scope>
</reference>
<dbReference type="InterPro" id="IPR043522">
    <property type="entry name" value="DDIAS"/>
</dbReference>
<name>A0A3Q0E2K4_CARSF</name>
<dbReference type="GO" id="GO:0005737">
    <property type="term" value="C:cytoplasm"/>
    <property type="evidence" value="ECO:0007669"/>
    <property type="project" value="TreeGrafter"/>
</dbReference>
<dbReference type="Proteomes" id="UP000189704">
    <property type="component" value="Unplaced"/>
</dbReference>
<dbReference type="STRING" id="1868482.ENSTSYP00000008832"/>
<dbReference type="OrthoDB" id="9948238at2759"/>
<dbReference type="PANTHER" id="PTHR35537:SF1">
    <property type="entry name" value="DNA DAMAGE-INDUCED APOPTOSIS SUPPRESSOR PROTEIN"/>
    <property type="match status" value="1"/>
</dbReference>
<dbReference type="RefSeq" id="XP_021570524.1">
    <property type="nucleotide sequence ID" value="XM_021714849.1"/>
</dbReference>